<dbReference type="Pfam" id="PF00868">
    <property type="entry name" value="Transglut_N"/>
    <property type="match status" value="1"/>
</dbReference>
<dbReference type="SUPFAM" id="SSF81296">
    <property type="entry name" value="E set domains"/>
    <property type="match status" value="1"/>
</dbReference>
<evidence type="ECO:0000313" key="4">
    <source>
        <dbReference type="Proteomes" id="UP001217089"/>
    </source>
</evidence>
<dbReference type="SMART" id="SM00460">
    <property type="entry name" value="TGc"/>
    <property type="match status" value="1"/>
</dbReference>
<evidence type="ECO:0000256" key="1">
    <source>
        <dbReference type="ARBA" id="ARBA00005968"/>
    </source>
</evidence>
<comment type="caution">
    <text evidence="3">The sequence shown here is derived from an EMBL/GenBank/DDBJ whole genome shotgun (WGS) entry which is preliminary data.</text>
</comment>
<dbReference type="InterPro" id="IPR036985">
    <property type="entry name" value="Transglutaminase-like_sf"/>
</dbReference>
<dbReference type="Pfam" id="PF01841">
    <property type="entry name" value="Transglut_core"/>
    <property type="match status" value="1"/>
</dbReference>
<dbReference type="Gene3D" id="2.60.40.10">
    <property type="entry name" value="Immunoglobulins"/>
    <property type="match status" value="1"/>
</dbReference>
<accession>A0ABQ9EHF7</accession>
<dbReference type="PANTHER" id="PTHR11590:SF40">
    <property type="entry name" value="HEMOCYTE PROTEIN-GLUTAMINE GAMMA-GLUTAMYLTRANSFERASE-LIKE PROTEIN"/>
    <property type="match status" value="1"/>
</dbReference>
<feature type="domain" description="Transglutaminase-like" evidence="2">
    <location>
        <begin position="376"/>
        <end position="438"/>
    </location>
</feature>
<sequence>MPYNFGGNRIRRRRNRPRIFRFGEGGRIGGRLFPRSRFSSSWFNFNVNNPRVIEYDSSEEKEEEVESSGQTDSVLRVSNCNYNILQNTDAHRTDEYDITEANTGRDGPIPQLVVRRGQPFDIKLGFTRPYDRKKDDLKLVFEFGDDPSPIKGTYVDIILSDKDDPLEWGAKIKDQSGKTLTVTIMTPPTLYVGKWDFKVEVLEKSETDTCVHRYNHSQPIYILFNPWCKDDAVYMPEQNLLDEYILNQTGKIYVGNQRRLCGRRWNFGQDKNIKIQLLEEVLNKHSTVPHIKYGIKFESNILNCALYLLGEHEDVPMKDEFRGDPVKVTRKLSALVNCQDDDGVLTGNWSGDYSGGKSPTKWTGSVAILEQFYSTKQPVCYGQCWVFSGVLTTICRTLGIPARSVTNFASAHDTDESITIDKIYDGEGDEIDSSDSIW</sequence>
<name>A0ABQ9EHF7_TEGGR</name>
<comment type="similarity">
    <text evidence="1">Belongs to the transglutaminase superfamily. Transglutaminase family.</text>
</comment>
<proteinExistence type="inferred from homology"/>
<dbReference type="InterPro" id="IPR013783">
    <property type="entry name" value="Ig-like_fold"/>
</dbReference>
<dbReference type="InterPro" id="IPR038765">
    <property type="entry name" value="Papain-like_cys_pep_sf"/>
</dbReference>
<evidence type="ECO:0000313" key="3">
    <source>
        <dbReference type="EMBL" id="KAJ8303347.1"/>
    </source>
</evidence>
<dbReference type="InterPro" id="IPR014756">
    <property type="entry name" value="Ig_E-set"/>
</dbReference>
<evidence type="ECO:0000259" key="2">
    <source>
        <dbReference type="SMART" id="SM00460"/>
    </source>
</evidence>
<dbReference type="Proteomes" id="UP001217089">
    <property type="component" value="Unassembled WGS sequence"/>
</dbReference>
<organism evidence="3 4">
    <name type="scientific">Tegillarca granosa</name>
    <name type="common">Malaysian cockle</name>
    <name type="synonym">Anadara granosa</name>
    <dbReference type="NCBI Taxonomy" id="220873"/>
    <lineage>
        <taxon>Eukaryota</taxon>
        <taxon>Metazoa</taxon>
        <taxon>Spiralia</taxon>
        <taxon>Lophotrochozoa</taxon>
        <taxon>Mollusca</taxon>
        <taxon>Bivalvia</taxon>
        <taxon>Autobranchia</taxon>
        <taxon>Pteriomorphia</taxon>
        <taxon>Arcoida</taxon>
        <taxon>Arcoidea</taxon>
        <taxon>Arcidae</taxon>
        <taxon>Tegillarca</taxon>
    </lineage>
</organism>
<dbReference type="InterPro" id="IPR050779">
    <property type="entry name" value="Transglutaminase"/>
</dbReference>
<dbReference type="InterPro" id="IPR001102">
    <property type="entry name" value="Transglutaminase_N"/>
</dbReference>
<dbReference type="InterPro" id="IPR002931">
    <property type="entry name" value="Transglutaminase-like"/>
</dbReference>
<dbReference type="EMBL" id="JARBDR010000917">
    <property type="protein sequence ID" value="KAJ8303347.1"/>
    <property type="molecule type" value="Genomic_DNA"/>
</dbReference>
<protein>
    <recommendedName>
        <fullName evidence="2">Transglutaminase-like domain-containing protein</fullName>
    </recommendedName>
</protein>
<dbReference type="Gene3D" id="3.90.260.10">
    <property type="entry name" value="Transglutaminase-like"/>
    <property type="match status" value="1"/>
</dbReference>
<dbReference type="PANTHER" id="PTHR11590">
    <property type="entry name" value="PROTEIN-GLUTAMINE GAMMA-GLUTAMYLTRANSFERASE"/>
    <property type="match status" value="1"/>
</dbReference>
<dbReference type="SUPFAM" id="SSF54001">
    <property type="entry name" value="Cysteine proteinases"/>
    <property type="match status" value="1"/>
</dbReference>
<reference evidence="3 4" key="1">
    <citation type="submission" date="2022-12" db="EMBL/GenBank/DDBJ databases">
        <title>Chromosome-level genome of Tegillarca granosa.</title>
        <authorList>
            <person name="Kim J."/>
        </authorList>
    </citation>
    <scope>NUCLEOTIDE SEQUENCE [LARGE SCALE GENOMIC DNA]</scope>
    <source>
        <strain evidence="3">Teg-2019</strain>
        <tissue evidence="3">Adductor muscle</tissue>
    </source>
</reference>
<keyword evidence="4" id="KW-1185">Reference proteome</keyword>
<gene>
    <name evidence="3" type="ORF">KUTeg_019743</name>
</gene>